<dbReference type="SFLD" id="SFLDG00358">
    <property type="entry name" value="Main_(cytGST)"/>
    <property type="match status" value="1"/>
</dbReference>
<dbReference type="AlphaFoldDB" id="A0A0D2NLQ2"/>
<dbReference type="Gene3D" id="1.20.1050.10">
    <property type="match status" value="1"/>
</dbReference>
<dbReference type="OMA" id="ICRYVCN"/>
<keyword evidence="7" id="KW-1185">Reference proteome</keyword>
<dbReference type="InterPro" id="IPR004045">
    <property type="entry name" value="Glutathione_S-Trfase_N"/>
</dbReference>
<evidence type="ECO:0000256" key="3">
    <source>
        <dbReference type="ARBA" id="ARBA00047960"/>
    </source>
</evidence>
<dbReference type="Proteomes" id="UP000054270">
    <property type="component" value="Unassembled WGS sequence"/>
</dbReference>
<dbReference type="SUPFAM" id="SSF52833">
    <property type="entry name" value="Thioredoxin-like"/>
    <property type="match status" value="1"/>
</dbReference>
<dbReference type="PROSITE" id="PS50404">
    <property type="entry name" value="GST_NTER"/>
    <property type="match status" value="1"/>
</dbReference>
<dbReference type="EMBL" id="KN817573">
    <property type="protein sequence ID" value="KJA19819.1"/>
    <property type="molecule type" value="Genomic_DNA"/>
</dbReference>
<dbReference type="InterPro" id="IPR010987">
    <property type="entry name" value="Glutathione-S-Trfase_C-like"/>
</dbReference>
<dbReference type="Pfam" id="PF13417">
    <property type="entry name" value="GST_N_3"/>
    <property type="match status" value="1"/>
</dbReference>
<dbReference type="GO" id="GO:0043295">
    <property type="term" value="F:glutathione binding"/>
    <property type="evidence" value="ECO:0007669"/>
    <property type="project" value="TreeGrafter"/>
</dbReference>
<dbReference type="PANTHER" id="PTHR43900:SF3">
    <property type="entry name" value="GLUTATHIONE S-TRANSFERASE RHO"/>
    <property type="match status" value="1"/>
</dbReference>
<dbReference type="GO" id="GO:0005737">
    <property type="term" value="C:cytoplasm"/>
    <property type="evidence" value="ECO:0007669"/>
    <property type="project" value="TreeGrafter"/>
</dbReference>
<dbReference type="EC" id="2.5.1.18" evidence="1"/>
<evidence type="ECO:0000256" key="2">
    <source>
        <dbReference type="ARBA" id="ARBA00022679"/>
    </source>
</evidence>
<dbReference type="InterPro" id="IPR004046">
    <property type="entry name" value="GST_C"/>
</dbReference>
<evidence type="ECO:0000259" key="5">
    <source>
        <dbReference type="PROSITE" id="PS50405"/>
    </source>
</evidence>
<sequence>MAFTNLKLYGRPLSSATRRAAVILIEKKVPFEFVLVPNREHKAPEYLKKHPFGQIPLIEEPDGFRLYESRAIGRYIAEKYASQGTPLLPTELKAKAIFEQAASSELANFDFLASQAVKEVIGKKREGLTPDYDRFNEIYSELSAKLDAYEIILSKQKYIAGDEITLVDLFHIPFGSSLVTIVPDVFEKRPNVSRWWNDISSRPSWQSVKEGVHSTA</sequence>
<dbReference type="FunFam" id="3.40.30.10:FF:000016">
    <property type="entry name" value="Glutathione S-transferase F2"/>
    <property type="match status" value="1"/>
</dbReference>
<feature type="domain" description="GST N-terminal" evidence="4">
    <location>
        <begin position="4"/>
        <end position="84"/>
    </location>
</feature>
<dbReference type="Gene3D" id="3.40.30.10">
    <property type="entry name" value="Glutaredoxin"/>
    <property type="match status" value="1"/>
</dbReference>
<accession>A0A0D2NLQ2</accession>
<keyword evidence="2" id="KW-0808">Transferase</keyword>
<dbReference type="InterPro" id="IPR036249">
    <property type="entry name" value="Thioredoxin-like_sf"/>
</dbReference>
<evidence type="ECO:0000313" key="7">
    <source>
        <dbReference type="Proteomes" id="UP000054270"/>
    </source>
</evidence>
<dbReference type="SFLD" id="SFLDG01154">
    <property type="entry name" value="Main.5:_Phi-like"/>
    <property type="match status" value="1"/>
</dbReference>
<dbReference type="PANTHER" id="PTHR43900">
    <property type="entry name" value="GLUTATHIONE S-TRANSFERASE RHO"/>
    <property type="match status" value="1"/>
</dbReference>
<dbReference type="InterPro" id="IPR036282">
    <property type="entry name" value="Glutathione-S-Trfase_C_sf"/>
</dbReference>
<evidence type="ECO:0000313" key="6">
    <source>
        <dbReference type="EMBL" id="KJA19819.1"/>
    </source>
</evidence>
<dbReference type="OrthoDB" id="249703at2759"/>
<comment type="catalytic activity">
    <reaction evidence="3">
        <text>RX + glutathione = an S-substituted glutathione + a halide anion + H(+)</text>
        <dbReference type="Rhea" id="RHEA:16437"/>
        <dbReference type="ChEBI" id="CHEBI:15378"/>
        <dbReference type="ChEBI" id="CHEBI:16042"/>
        <dbReference type="ChEBI" id="CHEBI:17792"/>
        <dbReference type="ChEBI" id="CHEBI:57925"/>
        <dbReference type="ChEBI" id="CHEBI:90779"/>
        <dbReference type="EC" id="2.5.1.18"/>
    </reaction>
</comment>
<dbReference type="SFLD" id="SFLDS00019">
    <property type="entry name" value="Glutathione_Transferase_(cytos"/>
    <property type="match status" value="1"/>
</dbReference>
<evidence type="ECO:0000256" key="1">
    <source>
        <dbReference type="ARBA" id="ARBA00012452"/>
    </source>
</evidence>
<dbReference type="GO" id="GO:0004364">
    <property type="term" value="F:glutathione transferase activity"/>
    <property type="evidence" value="ECO:0007669"/>
    <property type="project" value="UniProtKB-EC"/>
</dbReference>
<name>A0A0D2NLQ2_HYPSF</name>
<organism evidence="6 7">
    <name type="scientific">Hypholoma sublateritium (strain FD-334 SS-4)</name>
    <dbReference type="NCBI Taxonomy" id="945553"/>
    <lineage>
        <taxon>Eukaryota</taxon>
        <taxon>Fungi</taxon>
        <taxon>Dikarya</taxon>
        <taxon>Basidiomycota</taxon>
        <taxon>Agaricomycotina</taxon>
        <taxon>Agaricomycetes</taxon>
        <taxon>Agaricomycetidae</taxon>
        <taxon>Agaricales</taxon>
        <taxon>Agaricineae</taxon>
        <taxon>Strophariaceae</taxon>
        <taxon>Hypholoma</taxon>
    </lineage>
</organism>
<dbReference type="GO" id="GO:0006749">
    <property type="term" value="P:glutathione metabolic process"/>
    <property type="evidence" value="ECO:0007669"/>
    <property type="project" value="TreeGrafter"/>
</dbReference>
<evidence type="ECO:0000259" key="4">
    <source>
        <dbReference type="PROSITE" id="PS50404"/>
    </source>
</evidence>
<dbReference type="InterPro" id="IPR040079">
    <property type="entry name" value="Glutathione_S-Trfase"/>
</dbReference>
<protein>
    <recommendedName>
        <fullName evidence="1">glutathione transferase</fullName>
        <ecNumber evidence="1">2.5.1.18</ecNumber>
    </recommendedName>
</protein>
<feature type="domain" description="GST C-terminal" evidence="5">
    <location>
        <begin position="91"/>
        <end position="216"/>
    </location>
</feature>
<proteinExistence type="predicted"/>
<dbReference type="Pfam" id="PF00043">
    <property type="entry name" value="GST_C"/>
    <property type="match status" value="1"/>
</dbReference>
<dbReference type="STRING" id="945553.A0A0D2NLQ2"/>
<gene>
    <name evidence="6" type="ORF">HYPSUDRAFT_189591</name>
</gene>
<dbReference type="PROSITE" id="PS50405">
    <property type="entry name" value="GST_CTER"/>
    <property type="match status" value="1"/>
</dbReference>
<reference evidence="7" key="1">
    <citation type="submission" date="2014-04" db="EMBL/GenBank/DDBJ databases">
        <title>Evolutionary Origins and Diversification of the Mycorrhizal Mutualists.</title>
        <authorList>
            <consortium name="DOE Joint Genome Institute"/>
            <consortium name="Mycorrhizal Genomics Consortium"/>
            <person name="Kohler A."/>
            <person name="Kuo A."/>
            <person name="Nagy L.G."/>
            <person name="Floudas D."/>
            <person name="Copeland A."/>
            <person name="Barry K.W."/>
            <person name="Cichocki N."/>
            <person name="Veneault-Fourrey C."/>
            <person name="LaButti K."/>
            <person name="Lindquist E.A."/>
            <person name="Lipzen A."/>
            <person name="Lundell T."/>
            <person name="Morin E."/>
            <person name="Murat C."/>
            <person name="Riley R."/>
            <person name="Ohm R."/>
            <person name="Sun H."/>
            <person name="Tunlid A."/>
            <person name="Henrissat B."/>
            <person name="Grigoriev I.V."/>
            <person name="Hibbett D.S."/>
            <person name="Martin F."/>
        </authorList>
    </citation>
    <scope>NUCLEOTIDE SEQUENCE [LARGE SCALE GENOMIC DNA]</scope>
    <source>
        <strain evidence="7">FD-334 SS-4</strain>
    </source>
</reference>
<dbReference type="SUPFAM" id="SSF47616">
    <property type="entry name" value="GST C-terminal domain-like"/>
    <property type="match status" value="1"/>
</dbReference>